<evidence type="ECO:0000313" key="2">
    <source>
        <dbReference type="EMBL" id="SEQ75976.1"/>
    </source>
</evidence>
<reference evidence="2 3" key="1">
    <citation type="submission" date="2016-10" db="EMBL/GenBank/DDBJ databases">
        <authorList>
            <person name="de Groot N.N."/>
        </authorList>
    </citation>
    <scope>NUCLEOTIDE SEQUENCE [LARGE SCALE GENOMIC DNA]</scope>
    <source>
        <strain evidence="2 3">DSM 15827</strain>
    </source>
</reference>
<dbReference type="STRING" id="137733.SAMN05421767_10637"/>
<dbReference type="EMBL" id="FOGF01000006">
    <property type="protein sequence ID" value="SEQ75976.1"/>
    <property type="molecule type" value="Genomic_DNA"/>
</dbReference>
<sequence length="191" mass="23401">MNELEELEQLKKRIKQLSEHADRIERELKEKEEQKTTKLERPNVGQDYYFMSVASGTVGVMKDTWHGYPIDFARWNYCYGAYNKYHVMWTIEHIKLINEIKKYTRPFIREKENVFFVRDFKNGVEVLNTYWLFDTDFNSFYGYFESENEVNKFRENYTEKYILKFLFKPIDRDYKAVMQWLVEQGENNEHS</sequence>
<gene>
    <name evidence="2" type="ORF">SAMN05421767_10637</name>
</gene>
<feature type="coiled-coil region" evidence="1">
    <location>
        <begin position="4"/>
        <end position="41"/>
    </location>
</feature>
<dbReference type="RefSeq" id="WP_089746087.1">
    <property type="nucleotide sequence ID" value="NZ_FOGF01000006.1"/>
</dbReference>
<keyword evidence="3" id="KW-1185">Reference proteome</keyword>
<evidence type="ECO:0000313" key="3">
    <source>
        <dbReference type="Proteomes" id="UP000198556"/>
    </source>
</evidence>
<protein>
    <submittedName>
        <fullName evidence="2">Uncharacterized protein</fullName>
    </submittedName>
</protein>
<accession>A0A1H9IN36</accession>
<dbReference type="AlphaFoldDB" id="A0A1H9IN36"/>
<keyword evidence="1" id="KW-0175">Coiled coil</keyword>
<evidence type="ECO:0000256" key="1">
    <source>
        <dbReference type="SAM" id="Coils"/>
    </source>
</evidence>
<proteinExistence type="predicted"/>
<name>A0A1H9IN36_9LACT</name>
<organism evidence="2 3">
    <name type="scientific">Granulicatella balaenopterae</name>
    <dbReference type="NCBI Taxonomy" id="137733"/>
    <lineage>
        <taxon>Bacteria</taxon>
        <taxon>Bacillati</taxon>
        <taxon>Bacillota</taxon>
        <taxon>Bacilli</taxon>
        <taxon>Lactobacillales</taxon>
        <taxon>Carnobacteriaceae</taxon>
        <taxon>Granulicatella</taxon>
    </lineage>
</organism>
<dbReference type="Proteomes" id="UP000198556">
    <property type="component" value="Unassembled WGS sequence"/>
</dbReference>